<evidence type="ECO:0000313" key="1">
    <source>
        <dbReference type="EMBL" id="KAH1081566.1"/>
    </source>
</evidence>
<name>A0A9D3VEB0_9ROSI</name>
<reference evidence="1 2" key="1">
    <citation type="journal article" date="2021" name="Plant Biotechnol. J.">
        <title>Multi-omics assisted identification of the key and species-specific regulatory components of drought-tolerant mechanisms in Gossypium stocksii.</title>
        <authorList>
            <person name="Yu D."/>
            <person name="Ke L."/>
            <person name="Zhang D."/>
            <person name="Wu Y."/>
            <person name="Sun Y."/>
            <person name="Mei J."/>
            <person name="Sun J."/>
            <person name="Sun Y."/>
        </authorList>
    </citation>
    <scope>NUCLEOTIDE SEQUENCE [LARGE SCALE GENOMIC DNA]</scope>
    <source>
        <strain evidence="2">cv. E1</strain>
        <tissue evidence="1">Leaf</tissue>
    </source>
</reference>
<sequence>MALQLDLLVDRSVVTEVAIILGKEDLYATLLGKVPKSLMVVEYLLAKIFKKLHFHTVGVFKEQYAQTFIL</sequence>
<dbReference type="AlphaFoldDB" id="A0A9D3VEB0"/>
<accession>A0A9D3VEB0</accession>
<evidence type="ECO:0000313" key="2">
    <source>
        <dbReference type="Proteomes" id="UP000828251"/>
    </source>
</evidence>
<organism evidence="1 2">
    <name type="scientific">Gossypium stocksii</name>
    <dbReference type="NCBI Taxonomy" id="47602"/>
    <lineage>
        <taxon>Eukaryota</taxon>
        <taxon>Viridiplantae</taxon>
        <taxon>Streptophyta</taxon>
        <taxon>Embryophyta</taxon>
        <taxon>Tracheophyta</taxon>
        <taxon>Spermatophyta</taxon>
        <taxon>Magnoliopsida</taxon>
        <taxon>eudicotyledons</taxon>
        <taxon>Gunneridae</taxon>
        <taxon>Pentapetalae</taxon>
        <taxon>rosids</taxon>
        <taxon>malvids</taxon>
        <taxon>Malvales</taxon>
        <taxon>Malvaceae</taxon>
        <taxon>Malvoideae</taxon>
        <taxon>Gossypium</taxon>
    </lineage>
</organism>
<keyword evidence="2" id="KW-1185">Reference proteome</keyword>
<protein>
    <submittedName>
        <fullName evidence="1">Uncharacterized protein</fullName>
    </submittedName>
</protein>
<dbReference type="Proteomes" id="UP000828251">
    <property type="component" value="Unassembled WGS sequence"/>
</dbReference>
<dbReference type="EMBL" id="JAIQCV010000007">
    <property type="protein sequence ID" value="KAH1081566.1"/>
    <property type="molecule type" value="Genomic_DNA"/>
</dbReference>
<gene>
    <name evidence="1" type="ORF">J1N35_021327</name>
</gene>
<proteinExistence type="predicted"/>
<comment type="caution">
    <text evidence="1">The sequence shown here is derived from an EMBL/GenBank/DDBJ whole genome shotgun (WGS) entry which is preliminary data.</text>
</comment>